<name>A0ABP8KUX9_9BACT</name>
<dbReference type="InterPro" id="IPR058627">
    <property type="entry name" value="MdtA-like_C"/>
</dbReference>
<dbReference type="EMBL" id="BAABHB010000015">
    <property type="protein sequence ID" value="GAA4417264.1"/>
    <property type="molecule type" value="Genomic_DNA"/>
</dbReference>
<evidence type="ECO:0000313" key="7">
    <source>
        <dbReference type="EMBL" id="GAA4417264.1"/>
    </source>
</evidence>
<sequence>MKTHSVIPLLIIGTLLIGCSAKGKKETQTQERILPVVRLTTQSTTLEREYVGDLEAVRNVELRARVSGFLDKILVDEGQVVRKGQLLFQLNPAEYQMAVSRANAALKSATAGAKAAEVQLERVRLLVNNNVISPSELKVVKAKLDAAKAAIEEAESAKANASLRLAQASIRAPFNGVINRIPFKRGSLIDEGALLTTISDIKEVYVYFHVSEKEYLEYIKKRQGPSGWNNQVDLRLADNTPYAHKGKIETMESMFEENSGTLAFRARFPNPDRLLKHGATGRIRLTNEVENALLVPQKAVFEIQDKNYVFVVGDSNKVKMRSFVPSGRHNKFYLVKSGLKPGERIVYEGIQGIREGMQIVPKPVPSDSIPALVASAKE</sequence>
<accession>A0ABP8KUX9</accession>
<evidence type="ECO:0000256" key="3">
    <source>
        <dbReference type="SAM" id="Coils"/>
    </source>
</evidence>
<evidence type="ECO:0000313" key="8">
    <source>
        <dbReference type="Proteomes" id="UP001500936"/>
    </source>
</evidence>
<comment type="subcellular location">
    <subcellularLocation>
        <location evidence="1">Cell envelope</location>
    </subcellularLocation>
</comment>
<dbReference type="Proteomes" id="UP001500936">
    <property type="component" value="Unassembled WGS sequence"/>
</dbReference>
<dbReference type="Gene3D" id="2.40.30.170">
    <property type="match status" value="1"/>
</dbReference>
<dbReference type="Pfam" id="PF25967">
    <property type="entry name" value="RND-MFP_C"/>
    <property type="match status" value="1"/>
</dbReference>
<dbReference type="NCBIfam" id="TIGR01730">
    <property type="entry name" value="RND_mfp"/>
    <property type="match status" value="1"/>
</dbReference>
<evidence type="ECO:0000256" key="1">
    <source>
        <dbReference type="ARBA" id="ARBA00004196"/>
    </source>
</evidence>
<keyword evidence="8" id="KW-1185">Reference proteome</keyword>
<dbReference type="PANTHER" id="PTHR30158">
    <property type="entry name" value="ACRA/E-RELATED COMPONENT OF DRUG EFFLUX TRANSPORTER"/>
    <property type="match status" value="1"/>
</dbReference>
<comment type="caution">
    <text evidence="7">The sequence shown here is derived from an EMBL/GenBank/DDBJ whole genome shotgun (WGS) entry which is preliminary data.</text>
</comment>
<dbReference type="Gene3D" id="1.10.287.470">
    <property type="entry name" value="Helix hairpin bin"/>
    <property type="match status" value="1"/>
</dbReference>
<comment type="similarity">
    <text evidence="2">Belongs to the membrane fusion protein (MFP) (TC 8.A.1) family.</text>
</comment>
<evidence type="ECO:0000259" key="6">
    <source>
        <dbReference type="Pfam" id="PF25967"/>
    </source>
</evidence>
<dbReference type="Pfam" id="PF25917">
    <property type="entry name" value="BSH_RND"/>
    <property type="match status" value="1"/>
</dbReference>
<protein>
    <submittedName>
        <fullName evidence="7">Efflux RND transporter periplasmic adaptor subunit</fullName>
    </submittedName>
</protein>
<dbReference type="PANTHER" id="PTHR30158:SF23">
    <property type="entry name" value="MULTIDRUG RESISTANCE PROTEIN MEXA"/>
    <property type="match status" value="1"/>
</dbReference>
<evidence type="ECO:0000259" key="5">
    <source>
        <dbReference type="Pfam" id="PF25944"/>
    </source>
</evidence>
<organism evidence="7 8">
    <name type="scientific">Nibrella viscosa</name>
    <dbReference type="NCBI Taxonomy" id="1084524"/>
    <lineage>
        <taxon>Bacteria</taxon>
        <taxon>Pseudomonadati</taxon>
        <taxon>Bacteroidota</taxon>
        <taxon>Cytophagia</taxon>
        <taxon>Cytophagales</taxon>
        <taxon>Spirosomataceae</taxon>
        <taxon>Nibrella</taxon>
    </lineage>
</organism>
<dbReference type="InterPro" id="IPR058625">
    <property type="entry name" value="MdtA-like_BSH"/>
</dbReference>
<feature type="domain" description="Multidrug resistance protein MdtA-like barrel-sandwich hybrid" evidence="4">
    <location>
        <begin position="58"/>
        <end position="193"/>
    </location>
</feature>
<reference evidence="8" key="1">
    <citation type="journal article" date="2019" name="Int. J. Syst. Evol. Microbiol.">
        <title>The Global Catalogue of Microorganisms (GCM) 10K type strain sequencing project: providing services to taxonomists for standard genome sequencing and annotation.</title>
        <authorList>
            <consortium name="The Broad Institute Genomics Platform"/>
            <consortium name="The Broad Institute Genome Sequencing Center for Infectious Disease"/>
            <person name="Wu L."/>
            <person name="Ma J."/>
        </authorList>
    </citation>
    <scope>NUCLEOTIDE SEQUENCE [LARGE SCALE GENOMIC DNA]</scope>
    <source>
        <strain evidence="8">JCM 17925</strain>
    </source>
</reference>
<feature type="domain" description="Multidrug resistance protein MdtA-like beta-barrel" evidence="5">
    <location>
        <begin position="204"/>
        <end position="286"/>
    </location>
</feature>
<evidence type="ECO:0000256" key="2">
    <source>
        <dbReference type="ARBA" id="ARBA00009477"/>
    </source>
</evidence>
<feature type="domain" description="Multidrug resistance protein MdtA-like C-terminal permuted SH3" evidence="6">
    <location>
        <begin position="291"/>
        <end position="351"/>
    </location>
</feature>
<dbReference type="RefSeq" id="WP_345270736.1">
    <property type="nucleotide sequence ID" value="NZ_BAABHB010000015.1"/>
</dbReference>
<dbReference type="InterPro" id="IPR058626">
    <property type="entry name" value="MdtA-like_b-barrel"/>
</dbReference>
<dbReference type="Pfam" id="PF25944">
    <property type="entry name" value="Beta-barrel_RND"/>
    <property type="match status" value="1"/>
</dbReference>
<gene>
    <name evidence="7" type="ORF">GCM10023187_49490</name>
</gene>
<dbReference type="PROSITE" id="PS51257">
    <property type="entry name" value="PROKAR_LIPOPROTEIN"/>
    <property type="match status" value="1"/>
</dbReference>
<dbReference type="Gene3D" id="2.40.50.100">
    <property type="match status" value="1"/>
</dbReference>
<keyword evidence="3" id="KW-0175">Coiled coil</keyword>
<dbReference type="Gene3D" id="2.40.420.20">
    <property type="match status" value="1"/>
</dbReference>
<feature type="coiled-coil region" evidence="3">
    <location>
        <begin position="137"/>
        <end position="171"/>
    </location>
</feature>
<dbReference type="SUPFAM" id="SSF111369">
    <property type="entry name" value="HlyD-like secretion proteins"/>
    <property type="match status" value="1"/>
</dbReference>
<evidence type="ECO:0000259" key="4">
    <source>
        <dbReference type="Pfam" id="PF25917"/>
    </source>
</evidence>
<dbReference type="InterPro" id="IPR006143">
    <property type="entry name" value="RND_pump_MFP"/>
</dbReference>
<proteinExistence type="inferred from homology"/>